<sequence>MKNLLAKEKILYDTVANSSSDKDFFIGFHAYFTFILGDGDKVIIDQIAEQFISRIEEEKSIEAIKDKIVVEATKLLDELIIVSKKLGLQDNQILQEEIQSTKSLLAGSTHVFGGEFLNSLYDDFFDILKRISDLGYQKEINSFVELSPSSTIKDIHALKERKDYFHKRDSFLKKDARTEEGSLSRLMNLFKEISVLENTDFNSLQIDISNVFRIHAARKMNNEYSKLMSGEIQQGAYYKKEKYMPDIERIHNFIVLNSLDIKNEEKLENSNKIFFVKNDNIFHHEIGLLHYEKNGLKEPKYIHMFKNVITYMTEDKDKVRISELEKHIDKKDQHGANYRVNLGKSAKSFNNFLKKNGVKNIHPEKKVPILSVTDEYITFHNKISSE</sequence>
<proteinExistence type="predicted"/>
<accession>A0A0F9YEZ1</accession>
<organism evidence="1 2">
    <name type="scientific">Candidatus Nomurabacteria bacterium GW2011_GWF1_31_48</name>
    <dbReference type="NCBI Taxonomy" id="1618767"/>
    <lineage>
        <taxon>Bacteria</taxon>
        <taxon>Candidatus Nomuraibacteriota</taxon>
    </lineage>
</organism>
<dbReference type="EMBL" id="LBOG01000003">
    <property type="protein sequence ID" value="KKP30219.1"/>
    <property type="molecule type" value="Genomic_DNA"/>
</dbReference>
<comment type="caution">
    <text evidence="1">The sequence shown here is derived from an EMBL/GenBank/DDBJ whole genome shotgun (WGS) entry which is preliminary data.</text>
</comment>
<evidence type="ECO:0000313" key="2">
    <source>
        <dbReference type="Proteomes" id="UP000034934"/>
    </source>
</evidence>
<reference evidence="1 2" key="1">
    <citation type="journal article" date="2015" name="Nature">
        <title>rRNA introns, odd ribosomes, and small enigmatic genomes across a large radiation of phyla.</title>
        <authorList>
            <person name="Brown C.T."/>
            <person name="Hug L.A."/>
            <person name="Thomas B.C."/>
            <person name="Sharon I."/>
            <person name="Castelle C.J."/>
            <person name="Singh A."/>
            <person name="Wilkins M.J."/>
            <person name="Williams K.H."/>
            <person name="Banfield J.F."/>
        </authorList>
    </citation>
    <scope>NUCLEOTIDE SEQUENCE [LARGE SCALE GENOMIC DNA]</scope>
</reference>
<protein>
    <submittedName>
        <fullName evidence="1">Uncharacterized protein</fullName>
    </submittedName>
</protein>
<dbReference type="Proteomes" id="UP000034934">
    <property type="component" value="Unassembled WGS sequence"/>
</dbReference>
<gene>
    <name evidence="1" type="ORF">UR19_C0003G0055</name>
</gene>
<dbReference type="AlphaFoldDB" id="A0A0F9YEZ1"/>
<name>A0A0F9YEZ1_9BACT</name>
<evidence type="ECO:0000313" key="1">
    <source>
        <dbReference type="EMBL" id="KKP30219.1"/>
    </source>
</evidence>